<evidence type="ECO:0000313" key="2">
    <source>
        <dbReference type="EMBL" id="KAF3512892.1"/>
    </source>
</evidence>
<feature type="region of interest" description="Disordered" evidence="1">
    <location>
        <begin position="119"/>
        <end position="148"/>
    </location>
</feature>
<organism evidence="2 3">
    <name type="scientific">Brassica cretica</name>
    <name type="common">Mustard</name>
    <dbReference type="NCBI Taxonomy" id="69181"/>
    <lineage>
        <taxon>Eukaryota</taxon>
        <taxon>Viridiplantae</taxon>
        <taxon>Streptophyta</taxon>
        <taxon>Embryophyta</taxon>
        <taxon>Tracheophyta</taxon>
        <taxon>Spermatophyta</taxon>
        <taxon>Magnoliopsida</taxon>
        <taxon>eudicotyledons</taxon>
        <taxon>Gunneridae</taxon>
        <taxon>Pentapetalae</taxon>
        <taxon>rosids</taxon>
        <taxon>malvids</taxon>
        <taxon>Brassicales</taxon>
        <taxon>Brassicaceae</taxon>
        <taxon>Brassiceae</taxon>
        <taxon>Brassica</taxon>
    </lineage>
</organism>
<dbReference type="EMBL" id="QGKX02001521">
    <property type="protein sequence ID" value="KAF3512892.1"/>
    <property type="molecule type" value="Genomic_DNA"/>
</dbReference>
<feature type="compositionally biased region" description="Basic residues" evidence="1">
    <location>
        <begin position="85"/>
        <end position="94"/>
    </location>
</feature>
<protein>
    <submittedName>
        <fullName evidence="2">Uncharacterized protein</fullName>
    </submittedName>
</protein>
<dbReference type="Proteomes" id="UP000712600">
    <property type="component" value="Unassembled WGS sequence"/>
</dbReference>
<evidence type="ECO:0000256" key="1">
    <source>
        <dbReference type="SAM" id="MobiDB-lite"/>
    </source>
</evidence>
<sequence>MSRGREGVGKETTWPCTITHEQRREGQDIGIHLRKSKAQDGLESLEGIANPFIRPVFLPLELEKEIFICRNILKDPQKRPDPGKRKERPSRKKGIFHEKGSFCKNGYMPEIFSSRYRAGTLPGLSKNPQKRSSKLQTPPRTTDSRVQGSITKTWSATEEPTLARVRSTTLVYKGSKIQILRTLSCLRGSHPIILDAPNTDFETPREKELPNTKEVATDLEEEEERVEEDVEIDRQERINVDQHTTVNIDRQCGNNVNRRSTPAEPAMERVYRTLPPFPPNKTQTKRELNNAICKKAFNKIMLEMPLSDAIKVSPSIKKICKRHGIQQLSSC</sequence>
<feature type="region of interest" description="Disordered" evidence="1">
    <location>
        <begin position="75"/>
        <end position="95"/>
    </location>
</feature>
<evidence type="ECO:0000313" key="3">
    <source>
        <dbReference type="Proteomes" id="UP000712600"/>
    </source>
</evidence>
<feature type="compositionally biased region" description="Basic and acidic residues" evidence="1">
    <location>
        <begin position="202"/>
        <end position="211"/>
    </location>
</feature>
<feature type="compositionally biased region" description="Polar residues" evidence="1">
    <location>
        <begin position="134"/>
        <end position="148"/>
    </location>
</feature>
<dbReference type="AlphaFoldDB" id="A0A8S9PHF3"/>
<reference evidence="2" key="1">
    <citation type="submission" date="2019-12" db="EMBL/GenBank/DDBJ databases">
        <title>Genome sequencing and annotation of Brassica cretica.</title>
        <authorList>
            <person name="Studholme D.J."/>
            <person name="Sarris P."/>
        </authorList>
    </citation>
    <scope>NUCLEOTIDE SEQUENCE</scope>
    <source>
        <strain evidence="2">PFS-109/04</strain>
        <tissue evidence="2">Leaf</tissue>
    </source>
</reference>
<feature type="region of interest" description="Disordered" evidence="1">
    <location>
        <begin position="197"/>
        <end position="221"/>
    </location>
</feature>
<comment type="caution">
    <text evidence="2">The sequence shown here is derived from an EMBL/GenBank/DDBJ whole genome shotgun (WGS) entry which is preliminary data.</text>
</comment>
<feature type="compositionally biased region" description="Basic and acidic residues" evidence="1">
    <location>
        <begin position="75"/>
        <end position="84"/>
    </location>
</feature>
<accession>A0A8S9PHF3</accession>
<gene>
    <name evidence="2" type="ORF">F2Q69_00006862</name>
</gene>
<proteinExistence type="predicted"/>
<name>A0A8S9PHF3_BRACR</name>